<keyword evidence="1" id="KW-0812">Transmembrane</keyword>
<keyword evidence="1" id="KW-0472">Membrane</keyword>
<gene>
    <name evidence="2" type="ORF">A2382_04460</name>
</gene>
<evidence type="ECO:0000313" key="3">
    <source>
        <dbReference type="Proteomes" id="UP000178999"/>
    </source>
</evidence>
<accession>A0A1F8CU63</accession>
<proteinExistence type="predicted"/>
<name>A0A1F8CU63_9BACT</name>
<keyword evidence="1" id="KW-1133">Transmembrane helix</keyword>
<comment type="caution">
    <text evidence="2">The sequence shown here is derived from an EMBL/GenBank/DDBJ whole genome shotgun (WGS) entry which is preliminary data.</text>
</comment>
<evidence type="ECO:0000256" key="1">
    <source>
        <dbReference type="SAM" id="Phobius"/>
    </source>
</evidence>
<reference evidence="2 3" key="1">
    <citation type="journal article" date="2016" name="Nat. Commun.">
        <title>Thousands of microbial genomes shed light on interconnected biogeochemical processes in an aquifer system.</title>
        <authorList>
            <person name="Anantharaman K."/>
            <person name="Brown C.T."/>
            <person name="Hug L.A."/>
            <person name="Sharon I."/>
            <person name="Castelle C.J."/>
            <person name="Probst A.J."/>
            <person name="Thomas B.C."/>
            <person name="Singh A."/>
            <person name="Wilkins M.J."/>
            <person name="Karaoz U."/>
            <person name="Brodie E.L."/>
            <person name="Williams K.H."/>
            <person name="Hubbard S.S."/>
            <person name="Banfield J.F."/>
        </authorList>
    </citation>
    <scope>NUCLEOTIDE SEQUENCE [LARGE SCALE GENOMIC DNA]</scope>
</reference>
<dbReference type="InterPro" id="IPR043993">
    <property type="entry name" value="T4SS_pilin"/>
</dbReference>
<evidence type="ECO:0000313" key="2">
    <source>
        <dbReference type="EMBL" id="OGM79821.1"/>
    </source>
</evidence>
<dbReference type="Pfam" id="PF18895">
    <property type="entry name" value="T4SS_pilin"/>
    <property type="match status" value="1"/>
</dbReference>
<feature type="transmembrane region" description="Helical" evidence="1">
    <location>
        <begin position="76"/>
        <end position="99"/>
    </location>
</feature>
<protein>
    <submittedName>
        <fullName evidence="2">Uncharacterized protein</fullName>
    </submittedName>
</protein>
<dbReference type="AlphaFoldDB" id="A0A1F8CU63"/>
<dbReference type="Proteomes" id="UP000178999">
    <property type="component" value="Unassembled WGS sequence"/>
</dbReference>
<organism evidence="2 3">
    <name type="scientific">Candidatus Woesebacteria bacterium RIFOXYB1_FULL_38_16</name>
    <dbReference type="NCBI Taxonomy" id="1802538"/>
    <lineage>
        <taxon>Bacteria</taxon>
        <taxon>Candidatus Woeseibacteriota</taxon>
    </lineage>
</organism>
<dbReference type="STRING" id="1802538.A2382_04460"/>
<sequence>MIIKNIYAAPVDIGGQYGSPWGYTEGISLLIGNFVETAIVFAGIVFMFIFIWGGYQHIINAGHSRPEEVAKGRQGIQWGLIGFIVVIISYWIVKIFSLITGATLGL</sequence>
<dbReference type="EMBL" id="MGHY01000007">
    <property type="protein sequence ID" value="OGM79821.1"/>
    <property type="molecule type" value="Genomic_DNA"/>
</dbReference>
<feature type="transmembrane region" description="Helical" evidence="1">
    <location>
        <begin position="27"/>
        <end position="55"/>
    </location>
</feature>